<gene>
    <name evidence="3" type="ORF">BET99_00185</name>
</gene>
<evidence type="ECO:0000256" key="2">
    <source>
        <dbReference type="SAM" id="MobiDB-lite"/>
    </source>
</evidence>
<dbReference type="AlphaFoldDB" id="A0A1J5UB35"/>
<sequence length="657" mass="71610">MAGQPQSYGSIREFLDNLPSQPCIWQPDNANICVTCLRINEPVARVCSVWAQALEDAPLEQIDFEEEVKSLPSVVEIEDDFEMVEPIQAAIPMASPVAEVDIVEATSDWDMQIDDVSTVTTGEVAGTVIEEATEAFEEVVQSEVLEPESTDMTIAVDATEEVTEAVIEAATDATEEVVEEAVTVEESADTGVDDILSKLSELDGPVAEATEEIAEAVVAVEATEDIAEAVVAVEATEEIALDTIQDAVEAENIAKENVESASETEIITSEAIVEAIDTETEAVESYAEAVKEEVQAADAVVEAVEAKNIATEAVIESAEQVTELVENEAAEEDITEIVTELKENIEKQEEADLILTEAITNEDKAAEEVESTSTKEDQASDNLDKAIKAGEKASEKLEEAVIKEEKAEEEVQEAVETSKPVETSQEEDSNDSEPFLKGDSVTHGVYGSGTVLQLNKAGKHWSVEVNFDEGKRRILGTFLTLNEIDETPIAKKNLSKDDFKRPKSKEIEENDNEIAEVVADVVEIDHGDYPPGVTVTHDIFGKGEIKNSKPKGEAYRLDLVFEDGTERTLLSTFVNLGDEQYSKKDNSIEAEPEPVEAEPVPIEAEPEPVEAEPVPVEAEPVLDTDVVYQRPKKDKEVILDLSKPEIQDAEMIDDEDK</sequence>
<dbReference type="EMBL" id="MIYZ01000001">
    <property type="protein sequence ID" value="OIR23116.1"/>
    <property type="molecule type" value="Genomic_DNA"/>
</dbReference>
<name>A0A1J5UB35_9ARCH</name>
<feature type="region of interest" description="Disordered" evidence="2">
    <location>
        <begin position="362"/>
        <end position="384"/>
    </location>
</feature>
<feature type="coiled-coil region" evidence="1">
    <location>
        <begin position="287"/>
        <end position="351"/>
    </location>
</feature>
<evidence type="ECO:0000256" key="1">
    <source>
        <dbReference type="SAM" id="Coils"/>
    </source>
</evidence>
<proteinExistence type="predicted"/>
<keyword evidence="1" id="KW-0175">Coiled coil</keyword>
<evidence type="ECO:0000313" key="4">
    <source>
        <dbReference type="Proteomes" id="UP000183615"/>
    </source>
</evidence>
<comment type="caution">
    <text evidence="3">The sequence shown here is derived from an EMBL/GenBank/DDBJ whole genome shotgun (WGS) entry which is preliminary data.</text>
</comment>
<accession>A0A1J5UB35</accession>
<organism evidence="3 4">
    <name type="scientific">Marine Group III euryarchaeote CG-Epi2</name>
    <dbReference type="NCBI Taxonomy" id="1888996"/>
    <lineage>
        <taxon>Archaea</taxon>
        <taxon>Methanobacteriati</taxon>
        <taxon>Thermoplasmatota</taxon>
        <taxon>Thermoplasmata</taxon>
        <taxon>Candidatus Thermoprofundales</taxon>
    </lineage>
</organism>
<evidence type="ECO:0000313" key="3">
    <source>
        <dbReference type="EMBL" id="OIR23116.1"/>
    </source>
</evidence>
<feature type="region of interest" description="Disordered" evidence="2">
    <location>
        <begin position="399"/>
        <end position="441"/>
    </location>
</feature>
<feature type="region of interest" description="Disordered" evidence="2">
    <location>
        <begin position="582"/>
        <end position="627"/>
    </location>
</feature>
<feature type="compositionally biased region" description="Low complexity" evidence="2">
    <location>
        <begin position="611"/>
        <end position="621"/>
    </location>
</feature>
<reference evidence="3 4" key="1">
    <citation type="submission" date="2016-08" db="EMBL/GenBank/DDBJ databases">
        <title>New Insights into Marine Group III Euryarchaeota, from dark to light.</title>
        <authorList>
            <person name="Haro-Moreno J.M."/>
            <person name="Rodriguez-Valera F."/>
            <person name="Lopez-Garcia P."/>
            <person name="Moreira D."/>
            <person name="Martin-Cuadrado A.B."/>
        </authorList>
    </citation>
    <scope>NUCLEOTIDE SEQUENCE [LARGE SCALE GENOMIC DNA]</scope>
    <source>
        <strain evidence="3">CG-Epi2</strain>
    </source>
</reference>
<protein>
    <submittedName>
        <fullName evidence="3">Uncharacterized protein</fullName>
    </submittedName>
</protein>
<dbReference type="Proteomes" id="UP000183615">
    <property type="component" value="Unassembled WGS sequence"/>
</dbReference>